<gene>
    <name evidence="2" type="ORF">EEDITHA_LOCUS972</name>
</gene>
<dbReference type="AlphaFoldDB" id="A0AAU9TG03"/>
<accession>A0AAU9TG03</accession>
<sequence length="281" mass="33145">MEEQYNIWKLAKICHDREHTLQWLRDIGMIPTTRYSHSATVAEDTWFERYHTSAQACILITYCFAKRMTFEQTKDECSIVENEQVSTETIADRFSFCREVCMVTLDDNFETEGQSGGEGEIIEIDECKIGRRKYERGRIVEGTWVLGINHRGHPENYRLEICTDNKRDSDTLLKLIKKHVKIESTIHTDCWKGYLNLNQHGYVHDTVNHNFEFVNSETGAHTQNIESSWRWMRRELSRGGVRSETMADHLCDFLWRRRVKKLNKNPFNELLENIKSVYPGK</sequence>
<feature type="domain" description="ISXO2-like transposase" evidence="1">
    <location>
        <begin position="114"/>
        <end position="258"/>
    </location>
</feature>
<dbReference type="PANTHER" id="PTHR47163">
    <property type="entry name" value="DDE_TNP_IS1595 DOMAIN-CONTAINING PROTEIN"/>
    <property type="match status" value="1"/>
</dbReference>
<organism evidence="2 3">
    <name type="scientific">Euphydryas editha</name>
    <name type="common">Edith's checkerspot</name>
    <dbReference type="NCBI Taxonomy" id="104508"/>
    <lineage>
        <taxon>Eukaryota</taxon>
        <taxon>Metazoa</taxon>
        <taxon>Ecdysozoa</taxon>
        <taxon>Arthropoda</taxon>
        <taxon>Hexapoda</taxon>
        <taxon>Insecta</taxon>
        <taxon>Pterygota</taxon>
        <taxon>Neoptera</taxon>
        <taxon>Endopterygota</taxon>
        <taxon>Lepidoptera</taxon>
        <taxon>Glossata</taxon>
        <taxon>Ditrysia</taxon>
        <taxon>Papilionoidea</taxon>
        <taxon>Nymphalidae</taxon>
        <taxon>Nymphalinae</taxon>
        <taxon>Euphydryas</taxon>
    </lineage>
</organism>
<evidence type="ECO:0000313" key="2">
    <source>
        <dbReference type="EMBL" id="CAH2084405.1"/>
    </source>
</evidence>
<proteinExistence type="predicted"/>
<dbReference type="Proteomes" id="UP001153954">
    <property type="component" value="Unassembled WGS sequence"/>
</dbReference>
<dbReference type="EMBL" id="CAKOGL010000003">
    <property type="protein sequence ID" value="CAH2084405.1"/>
    <property type="molecule type" value="Genomic_DNA"/>
</dbReference>
<dbReference type="Pfam" id="PF12762">
    <property type="entry name" value="DDE_Tnp_IS1595"/>
    <property type="match status" value="1"/>
</dbReference>
<evidence type="ECO:0000259" key="1">
    <source>
        <dbReference type="SMART" id="SM01126"/>
    </source>
</evidence>
<comment type="caution">
    <text evidence="2">The sequence shown here is derived from an EMBL/GenBank/DDBJ whole genome shotgun (WGS) entry which is preliminary data.</text>
</comment>
<evidence type="ECO:0000313" key="3">
    <source>
        <dbReference type="Proteomes" id="UP001153954"/>
    </source>
</evidence>
<keyword evidence="3" id="KW-1185">Reference proteome</keyword>
<dbReference type="SMART" id="SM01126">
    <property type="entry name" value="DDE_Tnp_IS1595"/>
    <property type="match status" value="1"/>
</dbReference>
<name>A0AAU9TG03_EUPED</name>
<dbReference type="PANTHER" id="PTHR47163:SF2">
    <property type="entry name" value="SI:DKEY-17M8.2"/>
    <property type="match status" value="1"/>
</dbReference>
<reference evidence="2" key="1">
    <citation type="submission" date="2022-03" db="EMBL/GenBank/DDBJ databases">
        <authorList>
            <person name="Tunstrom K."/>
        </authorList>
    </citation>
    <scope>NUCLEOTIDE SEQUENCE</scope>
</reference>
<dbReference type="InterPro" id="IPR053164">
    <property type="entry name" value="IS1016-like_transposase"/>
</dbReference>
<dbReference type="InterPro" id="IPR024445">
    <property type="entry name" value="Tnp_ISXO2-like"/>
</dbReference>
<protein>
    <recommendedName>
        <fullName evidence="1">ISXO2-like transposase domain-containing protein</fullName>
    </recommendedName>
</protein>